<name>A0A1Y2DKR7_9FUNG</name>
<feature type="chain" id="PRO_5012892318" evidence="1">
    <location>
        <begin position="18"/>
        <end position="184"/>
    </location>
</feature>
<keyword evidence="3" id="KW-1185">Reference proteome</keyword>
<evidence type="ECO:0000313" key="2">
    <source>
        <dbReference type="EMBL" id="ORY59345.1"/>
    </source>
</evidence>
<proteinExistence type="predicted"/>
<dbReference type="EMBL" id="MCOG01000064">
    <property type="protein sequence ID" value="ORY59345.1"/>
    <property type="molecule type" value="Genomic_DNA"/>
</dbReference>
<feature type="signal peptide" evidence="1">
    <location>
        <begin position="1"/>
        <end position="17"/>
    </location>
</feature>
<protein>
    <submittedName>
        <fullName evidence="2">Uncharacterized protein</fullName>
    </submittedName>
</protein>
<keyword evidence="1" id="KW-0732">Signal</keyword>
<accession>A0A1Y2DKR7</accession>
<evidence type="ECO:0000256" key="1">
    <source>
        <dbReference type="SAM" id="SignalP"/>
    </source>
</evidence>
<comment type="caution">
    <text evidence="2">The sequence shown here is derived from an EMBL/GenBank/DDBJ whole genome shotgun (WGS) entry which is preliminary data.</text>
</comment>
<reference evidence="2 3" key="1">
    <citation type="submission" date="2016-08" db="EMBL/GenBank/DDBJ databases">
        <title>A Parts List for Fungal Cellulosomes Revealed by Comparative Genomics.</title>
        <authorList>
            <consortium name="DOE Joint Genome Institute"/>
            <person name="Haitjema C.H."/>
            <person name="Gilmore S.P."/>
            <person name="Henske J.K."/>
            <person name="Solomon K.V."/>
            <person name="De Groot R."/>
            <person name="Kuo A."/>
            <person name="Mondo S.J."/>
            <person name="Salamov A.A."/>
            <person name="Labutti K."/>
            <person name="Zhao Z."/>
            <person name="Chiniquy J."/>
            <person name="Barry K."/>
            <person name="Brewer H.M."/>
            <person name="Purvine S.O."/>
            <person name="Wright A.T."/>
            <person name="Boxma B."/>
            <person name="Van Alen T."/>
            <person name="Hackstein J.H."/>
            <person name="Baker S.E."/>
            <person name="Grigoriev I.V."/>
            <person name="O'Malley M.A."/>
        </authorList>
    </citation>
    <scope>NUCLEOTIDE SEQUENCE [LARGE SCALE GENOMIC DNA]</scope>
    <source>
        <strain evidence="2 3">G1</strain>
    </source>
</reference>
<dbReference type="AlphaFoldDB" id="A0A1Y2DKR7"/>
<dbReference type="Proteomes" id="UP000193920">
    <property type="component" value="Unassembled WGS sequence"/>
</dbReference>
<dbReference type="OrthoDB" id="10568061at2759"/>
<organism evidence="2 3">
    <name type="scientific">Neocallimastix californiae</name>
    <dbReference type="NCBI Taxonomy" id="1754190"/>
    <lineage>
        <taxon>Eukaryota</taxon>
        <taxon>Fungi</taxon>
        <taxon>Fungi incertae sedis</taxon>
        <taxon>Chytridiomycota</taxon>
        <taxon>Chytridiomycota incertae sedis</taxon>
        <taxon>Neocallimastigomycetes</taxon>
        <taxon>Neocallimastigales</taxon>
        <taxon>Neocallimastigaceae</taxon>
        <taxon>Neocallimastix</taxon>
    </lineage>
</organism>
<evidence type="ECO:0000313" key="3">
    <source>
        <dbReference type="Proteomes" id="UP000193920"/>
    </source>
</evidence>
<sequence length="184" mass="22337">MKLLSILFIFILCIVSAKTNLNNNYKRSYEFIDTKCVKLLNEKQRFPLKYHSYSFISNDTYSFLSDCYYKISDDIVICNDTYLHYVYMFRFPLDSFKLYGIDTLKNYCFHNNTEVIKWNLRYKNNTKPEKEFNYGNLKNEQNRKDYSFELIFKNNCTYVMPLQDLNIAKTYKYYNCKDGNIRKI</sequence>
<gene>
    <name evidence="2" type="ORF">LY90DRAFT_668848</name>
</gene>